<dbReference type="InterPro" id="IPR013325">
    <property type="entry name" value="RNA_pol_sigma_r2"/>
</dbReference>
<dbReference type="PANTHER" id="PTHR43133">
    <property type="entry name" value="RNA POLYMERASE ECF-TYPE SIGMA FACTO"/>
    <property type="match status" value="1"/>
</dbReference>
<dbReference type="GO" id="GO:0016987">
    <property type="term" value="F:sigma factor activity"/>
    <property type="evidence" value="ECO:0007669"/>
    <property type="project" value="UniProtKB-KW"/>
</dbReference>
<dbReference type="InterPro" id="IPR014284">
    <property type="entry name" value="RNA_pol_sigma-70_dom"/>
</dbReference>
<dbReference type="GO" id="GO:0003677">
    <property type="term" value="F:DNA binding"/>
    <property type="evidence" value="ECO:0007669"/>
    <property type="project" value="UniProtKB-KW"/>
</dbReference>
<dbReference type="InterPro" id="IPR036388">
    <property type="entry name" value="WH-like_DNA-bd_sf"/>
</dbReference>
<evidence type="ECO:0000256" key="3">
    <source>
        <dbReference type="ARBA" id="ARBA00023082"/>
    </source>
</evidence>
<comment type="caution">
    <text evidence="8">The sequence shown here is derived from an EMBL/GenBank/DDBJ whole genome shotgun (WGS) entry which is preliminary data.</text>
</comment>
<evidence type="ECO:0008006" key="10">
    <source>
        <dbReference type="Google" id="ProtNLM"/>
    </source>
</evidence>
<organism evidence="8 9">
    <name type="scientific">SAR86 cluster bacterium</name>
    <dbReference type="NCBI Taxonomy" id="2030880"/>
    <lineage>
        <taxon>Bacteria</taxon>
        <taxon>Pseudomonadati</taxon>
        <taxon>Pseudomonadota</taxon>
        <taxon>Gammaproteobacteria</taxon>
        <taxon>SAR86 cluster</taxon>
    </lineage>
</organism>
<sequence length="154" mass="18120">MRYRRLAEIFKNRQRQLYASALSITKNRESAEDAVHDALLAVANIKNEPTNMEAYLFQTVRNKALHQLREQNRLEPFEEDYLDPFEQDESMAVLVEQVKKHISLLNLNEQQTLILKLFEGLKFNEISLILDTPENTIASWYRRGLQKLTEVLNE</sequence>
<evidence type="ECO:0000256" key="5">
    <source>
        <dbReference type="ARBA" id="ARBA00023163"/>
    </source>
</evidence>
<dbReference type="SUPFAM" id="SSF88946">
    <property type="entry name" value="Sigma2 domain of RNA polymerase sigma factors"/>
    <property type="match status" value="1"/>
</dbReference>
<accession>A0A2A5C836</accession>
<evidence type="ECO:0000313" key="8">
    <source>
        <dbReference type="EMBL" id="PCJ39972.1"/>
    </source>
</evidence>
<reference evidence="9" key="1">
    <citation type="submission" date="2017-08" db="EMBL/GenBank/DDBJ databases">
        <title>A dynamic microbial community with high functional redundancy inhabits the cold, oxic subseafloor aquifer.</title>
        <authorList>
            <person name="Tully B.J."/>
            <person name="Wheat C.G."/>
            <person name="Glazer B.T."/>
            <person name="Huber J.A."/>
        </authorList>
    </citation>
    <scope>NUCLEOTIDE SEQUENCE [LARGE SCALE GENOMIC DNA]</scope>
</reference>
<dbReference type="InterPro" id="IPR013249">
    <property type="entry name" value="RNA_pol_sigma70_r4_t2"/>
</dbReference>
<evidence type="ECO:0000256" key="4">
    <source>
        <dbReference type="ARBA" id="ARBA00023125"/>
    </source>
</evidence>
<dbReference type="AlphaFoldDB" id="A0A2A5C836"/>
<dbReference type="Gene3D" id="1.10.1740.10">
    <property type="match status" value="1"/>
</dbReference>
<name>A0A2A5C836_9GAMM</name>
<dbReference type="Pfam" id="PF08281">
    <property type="entry name" value="Sigma70_r4_2"/>
    <property type="match status" value="1"/>
</dbReference>
<evidence type="ECO:0000259" key="6">
    <source>
        <dbReference type="Pfam" id="PF04542"/>
    </source>
</evidence>
<dbReference type="NCBIfam" id="TIGR02937">
    <property type="entry name" value="sigma70-ECF"/>
    <property type="match status" value="1"/>
</dbReference>
<evidence type="ECO:0000256" key="1">
    <source>
        <dbReference type="ARBA" id="ARBA00010641"/>
    </source>
</evidence>
<dbReference type="PANTHER" id="PTHR43133:SF8">
    <property type="entry name" value="RNA POLYMERASE SIGMA FACTOR HI_1459-RELATED"/>
    <property type="match status" value="1"/>
</dbReference>
<dbReference type="InterPro" id="IPR013324">
    <property type="entry name" value="RNA_pol_sigma_r3/r4-like"/>
</dbReference>
<gene>
    <name evidence="8" type="ORF">COA71_12420</name>
</gene>
<feature type="domain" description="RNA polymerase sigma-70 region 2" evidence="6">
    <location>
        <begin position="10"/>
        <end position="73"/>
    </location>
</feature>
<keyword evidence="5" id="KW-0804">Transcription</keyword>
<keyword evidence="3" id="KW-0731">Sigma factor</keyword>
<protein>
    <recommendedName>
        <fullName evidence="10">RNA polymerase subunit sigma-24</fullName>
    </recommendedName>
</protein>
<evidence type="ECO:0000256" key="2">
    <source>
        <dbReference type="ARBA" id="ARBA00023015"/>
    </source>
</evidence>
<dbReference type="GO" id="GO:0006352">
    <property type="term" value="P:DNA-templated transcription initiation"/>
    <property type="evidence" value="ECO:0007669"/>
    <property type="project" value="InterPro"/>
</dbReference>
<keyword evidence="4" id="KW-0238">DNA-binding</keyword>
<dbReference type="EMBL" id="NVWI01000011">
    <property type="protein sequence ID" value="PCJ39972.1"/>
    <property type="molecule type" value="Genomic_DNA"/>
</dbReference>
<dbReference type="Proteomes" id="UP000228987">
    <property type="component" value="Unassembled WGS sequence"/>
</dbReference>
<dbReference type="SUPFAM" id="SSF88659">
    <property type="entry name" value="Sigma3 and sigma4 domains of RNA polymerase sigma factors"/>
    <property type="match status" value="1"/>
</dbReference>
<comment type="similarity">
    <text evidence="1">Belongs to the sigma-70 factor family. ECF subfamily.</text>
</comment>
<keyword evidence="2" id="KW-0805">Transcription regulation</keyword>
<proteinExistence type="inferred from homology"/>
<dbReference type="Gene3D" id="1.10.10.10">
    <property type="entry name" value="Winged helix-like DNA-binding domain superfamily/Winged helix DNA-binding domain"/>
    <property type="match status" value="1"/>
</dbReference>
<feature type="domain" description="RNA polymerase sigma factor 70 region 4 type 2" evidence="7">
    <location>
        <begin position="102"/>
        <end position="148"/>
    </location>
</feature>
<dbReference type="InterPro" id="IPR007627">
    <property type="entry name" value="RNA_pol_sigma70_r2"/>
</dbReference>
<dbReference type="Pfam" id="PF04542">
    <property type="entry name" value="Sigma70_r2"/>
    <property type="match status" value="1"/>
</dbReference>
<evidence type="ECO:0000313" key="9">
    <source>
        <dbReference type="Proteomes" id="UP000228987"/>
    </source>
</evidence>
<dbReference type="InterPro" id="IPR039425">
    <property type="entry name" value="RNA_pol_sigma-70-like"/>
</dbReference>
<evidence type="ECO:0000259" key="7">
    <source>
        <dbReference type="Pfam" id="PF08281"/>
    </source>
</evidence>